<protein>
    <recommendedName>
        <fullName evidence="6">Protein FAR1-RELATED SEQUENCE</fullName>
    </recommendedName>
</protein>
<dbReference type="OrthoDB" id="2402896at2759"/>
<accession>A0A1R3I4P4</accession>
<dbReference type="InterPro" id="IPR007527">
    <property type="entry name" value="Znf_SWIM"/>
</dbReference>
<proteinExistence type="inferred from homology"/>
<dbReference type="GO" id="GO:0008270">
    <property type="term" value="F:zinc ion binding"/>
    <property type="evidence" value="ECO:0007669"/>
    <property type="project" value="UniProtKB-UniRule"/>
</dbReference>
<comment type="function">
    <text evidence="6">Putative transcription activator involved in regulating light control of development.</text>
</comment>
<evidence type="ECO:0000256" key="6">
    <source>
        <dbReference type="RuleBase" id="RU367018"/>
    </source>
</evidence>
<dbReference type="PROSITE" id="PS50966">
    <property type="entry name" value="ZF_SWIM"/>
    <property type="match status" value="1"/>
</dbReference>
<dbReference type="InterPro" id="IPR004330">
    <property type="entry name" value="FAR1_DNA_bnd_dom"/>
</dbReference>
<feature type="coiled-coil region" evidence="7">
    <location>
        <begin position="194"/>
        <end position="221"/>
    </location>
</feature>
<evidence type="ECO:0000256" key="3">
    <source>
        <dbReference type="ARBA" id="ARBA00022771"/>
    </source>
</evidence>
<keyword evidence="7" id="KW-0175">Coiled coil</keyword>
<dbReference type="STRING" id="93759.A0A1R3I4P4"/>
<dbReference type="InterPro" id="IPR006564">
    <property type="entry name" value="Znf_PMZ"/>
</dbReference>
<dbReference type="GO" id="GO:0006355">
    <property type="term" value="P:regulation of DNA-templated transcription"/>
    <property type="evidence" value="ECO:0007669"/>
    <property type="project" value="UniProtKB-UniRule"/>
</dbReference>
<keyword evidence="4 6" id="KW-0862">Zinc</keyword>
<evidence type="ECO:0000259" key="9">
    <source>
        <dbReference type="PROSITE" id="PS50966"/>
    </source>
</evidence>
<evidence type="ECO:0000313" key="10">
    <source>
        <dbReference type="EMBL" id="OMO77575.1"/>
    </source>
</evidence>
<keyword evidence="2 6" id="KW-0479">Metal-binding</keyword>
<organism evidence="10 11">
    <name type="scientific">Corchorus olitorius</name>
    <dbReference type="NCBI Taxonomy" id="93759"/>
    <lineage>
        <taxon>Eukaryota</taxon>
        <taxon>Viridiplantae</taxon>
        <taxon>Streptophyta</taxon>
        <taxon>Embryophyta</taxon>
        <taxon>Tracheophyta</taxon>
        <taxon>Spermatophyta</taxon>
        <taxon>Magnoliopsida</taxon>
        <taxon>eudicotyledons</taxon>
        <taxon>Gunneridae</taxon>
        <taxon>Pentapetalae</taxon>
        <taxon>rosids</taxon>
        <taxon>malvids</taxon>
        <taxon>Malvales</taxon>
        <taxon>Malvaceae</taxon>
        <taxon>Grewioideae</taxon>
        <taxon>Apeibeae</taxon>
        <taxon>Corchorus</taxon>
    </lineage>
</organism>
<dbReference type="PANTHER" id="PTHR31669">
    <property type="entry name" value="PROTEIN FAR1-RELATED SEQUENCE 10-RELATED"/>
    <property type="match status" value="1"/>
</dbReference>
<dbReference type="AlphaFoldDB" id="A0A1R3I4P4"/>
<dbReference type="PANTHER" id="PTHR31669:SF281">
    <property type="entry name" value="PROTEIN FAR1-RELATED SEQUENCE"/>
    <property type="match status" value="1"/>
</dbReference>
<dbReference type="SMART" id="SM00575">
    <property type="entry name" value="ZnF_PMZ"/>
    <property type="match status" value="1"/>
</dbReference>
<dbReference type="GO" id="GO:0005634">
    <property type="term" value="C:nucleus"/>
    <property type="evidence" value="ECO:0007669"/>
    <property type="project" value="UniProtKB-SubCell"/>
</dbReference>
<evidence type="ECO:0000256" key="7">
    <source>
        <dbReference type="SAM" id="Coils"/>
    </source>
</evidence>
<evidence type="ECO:0000313" key="11">
    <source>
        <dbReference type="Proteomes" id="UP000187203"/>
    </source>
</evidence>
<evidence type="ECO:0000256" key="8">
    <source>
        <dbReference type="SAM" id="MobiDB-lite"/>
    </source>
</evidence>
<dbReference type="Pfam" id="PF03101">
    <property type="entry name" value="FAR1"/>
    <property type="match status" value="1"/>
</dbReference>
<comment type="similarity">
    <text evidence="1 6">Belongs to the FHY3/FAR1 family.</text>
</comment>
<keyword evidence="3 5" id="KW-0863">Zinc-finger</keyword>
<evidence type="ECO:0000256" key="2">
    <source>
        <dbReference type="ARBA" id="ARBA00022723"/>
    </source>
</evidence>
<evidence type="ECO:0000256" key="4">
    <source>
        <dbReference type="ARBA" id="ARBA00022833"/>
    </source>
</evidence>
<evidence type="ECO:0000256" key="5">
    <source>
        <dbReference type="PROSITE-ProRule" id="PRU00325"/>
    </source>
</evidence>
<dbReference type="InterPro" id="IPR031052">
    <property type="entry name" value="FHY3/FAR1"/>
</dbReference>
<feature type="region of interest" description="Disordered" evidence="8">
    <location>
        <begin position="442"/>
        <end position="488"/>
    </location>
</feature>
<comment type="caution">
    <text evidence="10">The sequence shown here is derived from an EMBL/GenBank/DDBJ whole genome shotgun (WGS) entry which is preliminary data.</text>
</comment>
<evidence type="ECO:0000256" key="1">
    <source>
        <dbReference type="ARBA" id="ARBA00005889"/>
    </source>
</evidence>
<keyword evidence="6" id="KW-0539">Nucleus</keyword>
<name>A0A1R3I4P4_9ROSI</name>
<dbReference type="EMBL" id="AWUE01018913">
    <property type="protein sequence ID" value="OMO77575.1"/>
    <property type="molecule type" value="Genomic_DNA"/>
</dbReference>
<gene>
    <name evidence="10" type="ORF">COLO4_25082</name>
</gene>
<sequence>MSSDDFASEQLSFIEQNEDTIDSLPQIGMEFDSEEAANQFYNTYTGQVGFSIRKEYANKNKTTKQITSRKFVCCKEGERCKDKRDSNTKNPRAETRTNCLAHMKIKLDRESNKYTIFSFESQHNHVLHMRACSHMMPSQRRMSSAQASLIDLADDSGITPKHSHEFLSRQAGGKDSLDGEDDFLKDFKRCLYDIEEVDALNVAWEAMLDELEAEYKAREKLPRLRMKPSPMLKQVANVYTPTIFEEFQSEYDIYQAAFVKEDIETETGHDYLIGIYGEFKVRKVSYNVSDSQLSCSCRKFETYGILCSHVLKVLDVMNHKFIPSQYILKRWTRNEKDKVVQDSSGKEIQADVKLEVTNRYKSLCRNMVKLASRAIESDKTFNLVARMTSELSKKVEGILQNKIDGYKQNTTDMDETSVGPNKHAASYQNGVLTTITAKGLKKKESSYKGKNRPKSWVEKLPKRRKTRQVKEKKSSKSGETSNPQGFVDASNLQPAYKMAQDVYMPCLITGVNGETPQFMNGPRCDQFLMGPTTIQSQVISHIPSNIDYNKMHQQAYEVEHCTRLLLNTNACGKENMINFFDEN</sequence>
<reference evidence="11" key="1">
    <citation type="submission" date="2013-09" db="EMBL/GenBank/DDBJ databases">
        <title>Corchorus olitorius genome sequencing.</title>
        <authorList>
            <person name="Alam M."/>
            <person name="Haque M.S."/>
            <person name="Islam M.S."/>
            <person name="Emdad E.M."/>
            <person name="Islam M.M."/>
            <person name="Ahmed B."/>
            <person name="Halim A."/>
            <person name="Hossen Q.M.M."/>
            <person name="Hossain M.Z."/>
            <person name="Ahmed R."/>
            <person name="Khan M.M."/>
            <person name="Islam R."/>
            <person name="Rashid M.M."/>
            <person name="Khan S.A."/>
            <person name="Rahman M.S."/>
            <person name="Alam M."/>
            <person name="Yahiya A.S."/>
            <person name="Khan M.S."/>
            <person name="Azam M.S."/>
            <person name="Haque T."/>
            <person name="Lashkar M.Z.H."/>
            <person name="Akhand A.I."/>
            <person name="Morshed G."/>
            <person name="Roy S."/>
            <person name="Uddin K.S."/>
            <person name="Rabeya T."/>
            <person name="Hossain A.S."/>
            <person name="Chowdhury A."/>
            <person name="Snigdha A.R."/>
            <person name="Mortoza M.S."/>
            <person name="Matin S.A."/>
            <person name="Hoque S.M.E."/>
            <person name="Islam M.K."/>
            <person name="Roy D.K."/>
            <person name="Haider R."/>
            <person name="Moosa M.M."/>
            <person name="Elias S.M."/>
            <person name="Hasan A.M."/>
            <person name="Jahan S."/>
            <person name="Shafiuddin M."/>
            <person name="Mahmood N."/>
            <person name="Shommy N.S."/>
        </authorList>
    </citation>
    <scope>NUCLEOTIDE SEQUENCE [LARGE SCALE GENOMIC DNA]</scope>
    <source>
        <strain evidence="11">cv. O-4</strain>
    </source>
</reference>
<dbReference type="Pfam" id="PF04434">
    <property type="entry name" value="SWIM"/>
    <property type="match status" value="1"/>
</dbReference>
<feature type="domain" description="SWIM-type" evidence="9">
    <location>
        <begin position="286"/>
        <end position="318"/>
    </location>
</feature>
<dbReference type="Proteomes" id="UP000187203">
    <property type="component" value="Unassembled WGS sequence"/>
</dbReference>
<comment type="subcellular location">
    <subcellularLocation>
        <location evidence="6">Nucleus</location>
    </subcellularLocation>
</comment>
<keyword evidence="11" id="KW-1185">Reference proteome</keyword>